<dbReference type="PROSITE" id="PS51779">
    <property type="entry name" value="POTRA"/>
    <property type="match status" value="1"/>
</dbReference>
<accession>A0AAU7NXQ7</accession>
<dbReference type="Proteomes" id="UP001225378">
    <property type="component" value="Chromosome"/>
</dbReference>
<dbReference type="Gene3D" id="3.10.20.310">
    <property type="entry name" value="membrane protein fhac"/>
    <property type="match status" value="1"/>
</dbReference>
<dbReference type="PANTHER" id="PTHR35851">
    <property type="entry name" value="CELL DIVISION PROTEIN FTSQ"/>
    <property type="match status" value="1"/>
</dbReference>
<dbReference type="InterPro" id="IPR013685">
    <property type="entry name" value="POTRA_FtsQ_type"/>
</dbReference>
<keyword evidence="12" id="KW-1185">Reference proteome</keyword>
<dbReference type="InterPro" id="IPR026579">
    <property type="entry name" value="FtsQ"/>
</dbReference>
<keyword evidence="6 9" id="KW-1133">Transmembrane helix</keyword>
<evidence type="ECO:0000256" key="4">
    <source>
        <dbReference type="ARBA" id="ARBA00022618"/>
    </source>
</evidence>
<dbReference type="AlphaFoldDB" id="A0AAU7NXQ7"/>
<dbReference type="GO" id="GO:0032153">
    <property type="term" value="C:cell division site"/>
    <property type="evidence" value="ECO:0007669"/>
    <property type="project" value="UniProtKB-UniRule"/>
</dbReference>
<evidence type="ECO:0000256" key="9">
    <source>
        <dbReference type="HAMAP-Rule" id="MF_00911"/>
    </source>
</evidence>
<keyword evidence="3 9" id="KW-0997">Cell inner membrane</keyword>
<dbReference type="Gene3D" id="3.40.50.11690">
    <property type="entry name" value="Cell division protein FtsQ/DivIB"/>
    <property type="match status" value="1"/>
</dbReference>
<comment type="subunit">
    <text evidence="9">Part of a complex composed of FtsB, FtsL and FtsQ.</text>
</comment>
<dbReference type="HAMAP" id="MF_00911">
    <property type="entry name" value="FtsQ_subfam"/>
    <property type="match status" value="1"/>
</dbReference>
<keyword evidence="7 9" id="KW-0472">Membrane</keyword>
<evidence type="ECO:0000256" key="5">
    <source>
        <dbReference type="ARBA" id="ARBA00022692"/>
    </source>
</evidence>
<feature type="transmembrane region" description="Helical" evidence="9">
    <location>
        <begin position="6"/>
        <end position="25"/>
    </location>
</feature>
<evidence type="ECO:0000256" key="7">
    <source>
        <dbReference type="ARBA" id="ARBA00023136"/>
    </source>
</evidence>
<comment type="similarity">
    <text evidence="9">Belongs to the FtsQ/DivIB family. FtsQ subfamily.</text>
</comment>
<keyword evidence="4 9" id="KW-0132">Cell division</keyword>
<evidence type="ECO:0000256" key="8">
    <source>
        <dbReference type="ARBA" id="ARBA00023306"/>
    </source>
</evidence>
<evidence type="ECO:0000256" key="3">
    <source>
        <dbReference type="ARBA" id="ARBA00022519"/>
    </source>
</evidence>
<dbReference type="GO" id="GO:0043093">
    <property type="term" value="P:FtsZ-dependent cytokinesis"/>
    <property type="evidence" value="ECO:0007669"/>
    <property type="project" value="UniProtKB-UniRule"/>
</dbReference>
<dbReference type="InterPro" id="IPR045335">
    <property type="entry name" value="FtsQ_C_sf"/>
</dbReference>
<evidence type="ECO:0000256" key="6">
    <source>
        <dbReference type="ARBA" id="ARBA00022989"/>
    </source>
</evidence>
<evidence type="ECO:0000313" key="11">
    <source>
        <dbReference type="EMBL" id="XBS21743.1"/>
    </source>
</evidence>
<reference evidence="11 12" key="1">
    <citation type="journal article" date="2024" name="Microbiology">
        <title>Methylomarinum rosea sp. nov., a novel halophilic methanotrophic bacterium from the hypersaline Lake Elton.</title>
        <authorList>
            <person name="Suleimanov R.Z."/>
            <person name="Oshkin I.Y."/>
            <person name="Danilova O.V."/>
            <person name="Suzina N.E."/>
            <person name="Dedysh S.N."/>
        </authorList>
    </citation>
    <scope>NUCLEOTIDE SEQUENCE [LARGE SCALE GENOMIC DNA]</scope>
    <source>
        <strain evidence="11 12">Ch1-1</strain>
    </source>
</reference>
<dbReference type="Pfam" id="PF08478">
    <property type="entry name" value="POTRA_1"/>
    <property type="match status" value="1"/>
</dbReference>
<comment type="subcellular location">
    <subcellularLocation>
        <location evidence="9">Cell inner membrane</location>
        <topology evidence="9">Single-pass type II membrane protein</topology>
    </subcellularLocation>
    <subcellularLocation>
        <location evidence="1">Membrane</location>
    </subcellularLocation>
    <text evidence="9">Localizes to the division septum.</text>
</comment>
<dbReference type="InterPro" id="IPR034746">
    <property type="entry name" value="POTRA"/>
</dbReference>
<keyword evidence="8 9" id="KW-0131">Cell cycle</keyword>
<dbReference type="Pfam" id="PF03799">
    <property type="entry name" value="FtsQ_DivIB_C"/>
    <property type="match status" value="1"/>
</dbReference>
<evidence type="ECO:0000256" key="1">
    <source>
        <dbReference type="ARBA" id="ARBA00004370"/>
    </source>
</evidence>
<name>A0AAU7NXQ7_9GAMM</name>
<dbReference type="RefSeq" id="WP_305909264.1">
    <property type="nucleotide sequence ID" value="NZ_CP157743.1"/>
</dbReference>
<sequence length="250" mass="28184">MTKSTVIRGASVVGLLGVTLSYGWVEIKAQGADLMPINYVRVEGAFQYIGRDEIKKVLAKQLMHGFYNADLQRIQDSVTALSWVEKVEVQRVWPDAIKVRIREQRPVARWGGDSLLNARGELFVPASVAGFESLPVITGPEGQEQKLLEVMKGLSIALRDRAMVLKEFYVNERRAWKVVLTNGMEIKLGRKAPLANIQRFLRTVELLGPERVAMMATVDLRYPNGYAVTWKANAEKIDWEDIVNKESNRA</sequence>
<dbReference type="KEGG" id="mech:Q9L42_006360"/>
<proteinExistence type="inferred from homology"/>
<dbReference type="EMBL" id="CP157743">
    <property type="protein sequence ID" value="XBS21743.1"/>
    <property type="molecule type" value="Genomic_DNA"/>
</dbReference>
<organism evidence="11 12">
    <name type="scientific">Methylomarinum roseum</name>
    <dbReference type="NCBI Taxonomy" id="3067653"/>
    <lineage>
        <taxon>Bacteria</taxon>
        <taxon>Pseudomonadati</taxon>
        <taxon>Pseudomonadota</taxon>
        <taxon>Gammaproteobacteria</taxon>
        <taxon>Methylococcales</taxon>
        <taxon>Methylococcaceae</taxon>
        <taxon>Methylomarinum</taxon>
    </lineage>
</organism>
<keyword evidence="2 9" id="KW-1003">Cell membrane</keyword>
<dbReference type="GO" id="GO:0005886">
    <property type="term" value="C:plasma membrane"/>
    <property type="evidence" value="ECO:0007669"/>
    <property type="project" value="UniProtKB-SubCell"/>
</dbReference>
<keyword evidence="5 9" id="KW-0812">Transmembrane</keyword>
<protein>
    <recommendedName>
        <fullName evidence="9">Cell division protein FtsQ</fullName>
    </recommendedName>
</protein>
<evidence type="ECO:0000313" key="12">
    <source>
        <dbReference type="Proteomes" id="UP001225378"/>
    </source>
</evidence>
<dbReference type="InterPro" id="IPR005548">
    <property type="entry name" value="Cell_div_FtsQ/DivIB_C"/>
</dbReference>
<dbReference type="PANTHER" id="PTHR35851:SF1">
    <property type="entry name" value="CELL DIVISION PROTEIN FTSQ"/>
    <property type="match status" value="1"/>
</dbReference>
<evidence type="ECO:0000259" key="10">
    <source>
        <dbReference type="PROSITE" id="PS51779"/>
    </source>
</evidence>
<feature type="domain" description="POTRA" evidence="10">
    <location>
        <begin position="35"/>
        <end position="104"/>
    </location>
</feature>
<dbReference type="GO" id="GO:0090529">
    <property type="term" value="P:cell septum assembly"/>
    <property type="evidence" value="ECO:0007669"/>
    <property type="project" value="InterPro"/>
</dbReference>
<evidence type="ECO:0000256" key="2">
    <source>
        <dbReference type="ARBA" id="ARBA00022475"/>
    </source>
</evidence>
<comment type="function">
    <text evidence="9">Essential cell division protein. May link together the upstream cell division proteins, which are predominantly cytoplasmic, with the downstream cell division proteins, which are predominantly periplasmic. May control correct divisome assembly.</text>
</comment>
<gene>
    <name evidence="9" type="primary">ftsQ</name>
    <name evidence="11" type="ORF">Q9L42_006360</name>
</gene>